<keyword evidence="2" id="KW-0472">Membrane</keyword>
<feature type="region of interest" description="Disordered" evidence="1">
    <location>
        <begin position="92"/>
        <end position="132"/>
    </location>
</feature>
<organism evidence="3">
    <name type="scientific">Culex pipiens</name>
    <name type="common">House mosquito</name>
    <dbReference type="NCBI Taxonomy" id="7175"/>
    <lineage>
        <taxon>Eukaryota</taxon>
        <taxon>Metazoa</taxon>
        <taxon>Ecdysozoa</taxon>
        <taxon>Arthropoda</taxon>
        <taxon>Hexapoda</taxon>
        <taxon>Insecta</taxon>
        <taxon>Pterygota</taxon>
        <taxon>Neoptera</taxon>
        <taxon>Endopterygota</taxon>
        <taxon>Diptera</taxon>
        <taxon>Nematocera</taxon>
        <taxon>Culicoidea</taxon>
        <taxon>Culicidae</taxon>
        <taxon>Culicinae</taxon>
        <taxon>Culicini</taxon>
        <taxon>Culex</taxon>
        <taxon>Culex</taxon>
    </lineage>
</organism>
<name>A0A8D8BNU9_CULPI</name>
<dbReference type="AlphaFoldDB" id="A0A8D8BNU9"/>
<evidence type="ECO:0000256" key="2">
    <source>
        <dbReference type="SAM" id="Phobius"/>
    </source>
</evidence>
<accession>A0A8D8BNU9</accession>
<protein>
    <submittedName>
        <fullName evidence="3">(northern house mosquito) hypothetical protein</fullName>
    </submittedName>
</protein>
<evidence type="ECO:0000256" key="1">
    <source>
        <dbReference type="SAM" id="MobiDB-lite"/>
    </source>
</evidence>
<sequence>MLLQYPHPFLGKYEFEWSFFGFIRILVPLLVYLMCFVTIFKACLKLCKRRRNERPALQRVASVPSYINLAQQIPARSTHVAIPIDSTLDDEGVRQQQQPAATDLVSQNPPSYEEVTSESYNQKLPAYSELSR</sequence>
<proteinExistence type="predicted"/>
<keyword evidence="2" id="KW-0812">Transmembrane</keyword>
<dbReference type="EMBL" id="HBUE01080753">
    <property type="protein sequence ID" value="CAG6477394.1"/>
    <property type="molecule type" value="Transcribed_RNA"/>
</dbReference>
<evidence type="ECO:0000313" key="3">
    <source>
        <dbReference type="EMBL" id="CAG6477394.1"/>
    </source>
</evidence>
<keyword evidence="2" id="KW-1133">Transmembrane helix</keyword>
<feature type="transmembrane region" description="Helical" evidence="2">
    <location>
        <begin position="20"/>
        <end position="44"/>
    </location>
</feature>
<feature type="compositionally biased region" description="Polar residues" evidence="1">
    <location>
        <begin position="94"/>
        <end position="110"/>
    </location>
</feature>
<reference evidence="3" key="1">
    <citation type="submission" date="2021-05" db="EMBL/GenBank/DDBJ databases">
        <authorList>
            <person name="Alioto T."/>
            <person name="Alioto T."/>
            <person name="Gomez Garrido J."/>
        </authorList>
    </citation>
    <scope>NUCLEOTIDE SEQUENCE</scope>
</reference>